<dbReference type="Proteomes" id="UP000004835">
    <property type="component" value="Unassembled WGS sequence"/>
</dbReference>
<evidence type="ECO:0000313" key="2">
    <source>
        <dbReference type="Proteomes" id="UP000004835"/>
    </source>
</evidence>
<proteinExistence type="predicted"/>
<sequence length="43" mass="5246">MRGNQRFIDQYMEWIESSSVKYIFSGTHGTFHEFRFLLDLKET</sequence>
<name>F0EF88_ENTCA</name>
<protein>
    <submittedName>
        <fullName evidence="1">Uncharacterized protein</fullName>
    </submittedName>
</protein>
<dbReference type="HOGENOM" id="CLU_3233038_0_0_9"/>
<accession>F0EF88</accession>
<dbReference type="EMBL" id="AEWT01000002">
    <property type="protein sequence ID" value="EGC71013.1"/>
    <property type="molecule type" value="Genomic_DNA"/>
</dbReference>
<gene>
    <name evidence="1" type="ORF">HMPREF9087_0390</name>
</gene>
<organism evidence="1 2">
    <name type="scientific">Enterococcus casseliflavus ATCC 12755</name>
    <dbReference type="NCBI Taxonomy" id="888066"/>
    <lineage>
        <taxon>Bacteria</taxon>
        <taxon>Bacillati</taxon>
        <taxon>Bacillota</taxon>
        <taxon>Bacilli</taxon>
        <taxon>Lactobacillales</taxon>
        <taxon>Enterococcaceae</taxon>
        <taxon>Enterococcus</taxon>
    </lineage>
</organism>
<evidence type="ECO:0000313" key="1">
    <source>
        <dbReference type="EMBL" id="EGC71013.1"/>
    </source>
</evidence>
<reference evidence="1 2" key="1">
    <citation type="submission" date="2011-01" db="EMBL/GenBank/DDBJ databases">
        <authorList>
            <person name="Muzny D."/>
            <person name="Qin X."/>
            <person name="Deng J."/>
            <person name="Jiang H."/>
            <person name="Liu Y."/>
            <person name="Qu J."/>
            <person name="Song X.-Z."/>
            <person name="Zhang L."/>
            <person name="Thornton R."/>
            <person name="Coyle M."/>
            <person name="Francisco L."/>
            <person name="Jackson L."/>
            <person name="Javaid M."/>
            <person name="Korchina V."/>
            <person name="Kovar C."/>
            <person name="Mata R."/>
            <person name="Mathew T."/>
            <person name="Ngo R."/>
            <person name="Nguyen L."/>
            <person name="Nguyen N."/>
            <person name="Okwuonu G."/>
            <person name="Ongeri F."/>
            <person name="Pham C."/>
            <person name="Simmons D."/>
            <person name="Wilczek-Boney K."/>
            <person name="Hale W."/>
            <person name="Jakkamsetti A."/>
            <person name="Pham P."/>
            <person name="Ruth R."/>
            <person name="San Lucas F."/>
            <person name="Warren J."/>
            <person name="Zhang J."/>
            <person name="Zhao Z."/>
            <person name="Zhou C."/>
            <person name="Zhu D."/>
            <person name="Lee S."/>
            <person name="Bess C."/>
            <person name="Blankenburg K."/>
            <person name="Forbes L."/>
            <person name="Fu Q."/>
            <person name="Gubbala S."/>
            <person name="Hirani K."/>
            <person name="Jayaseelan J.C."/>
            <person name="Lara F."/>
            <person name="Munidasa M."/>
            <person name="Palculict T."/>
            <person name="Patil S."/>
            <person name="Pu L.-L."/>
            <person name="Saada N."/>
            <person name="Tang L."/>
            <person name="Weissenberger G."/>
            <person name="Zhu Y."/>
            <person name="Hemphill L."/>
            <person name="Shang Y."/>
            <person name="Youmans B."/>
            <person name="Ayvaz T."/>
            <person name="Ross M."/>
            <person name="Santibanez J."/>
            <person name="Aqrawi P."/>
            <person name="Gross S."/>
            <person name="Joshi V."/>
            <person name="Fowler G."/>
            <person name="Nazareth L."/>
            <person name="Reid J."/>
            <person name="Worley K."/>
            <person name="Petrosino J."/>
            <person name="Highlander S."/>
            <person name="Gibbs R."/>
        </authorList>
    </citation>
    <scope>NUCLEOTIDE SEQUENCE [LARGE SCALE GENOMIC DNA]</scope>
    <source>
        <strain evidence="1 2">ATCC 12755</strain>
    </source>
</reference>
<dbReference type="AlphaFoldDB" id="F0EF88"/>
<comment type="caution">
    <text evidence="1">The sequence shown here is derived from an EMBL/GenBank/DDBJ whole genome shotgun (WGS) entry which is preliminary data.</text>
</comment>